<gene>
    <name evidence="2" type="ORF">JKP88DRAFT_244929</name>
</gene>
<protein>
    <submittedName>
        <fullName evidence="2">Uncharacterized protein</fullName>
    </submittedName>
</protein>
<feature type="coiled-coil region" evidence="1">
    <location>
        <begin position="172"/>
        <end position="214"/>
    </location>
</feature>
<comment type="caution">
    <text evidence="2">The sequence shown here is derived from an EMBL/GenBank/DDBJ whole genome shotgun (WGS) entry which is preliminary data.</text>
</comment>
<organism evidence="2 3">
    <name type="scientific">Tribonema minus</name>
    <dbReference type="NCBI Taxonomy" id="303371"/>
    <lineage>
        <taxon>Eukaryota</taxon>
        <taxon>Sar</taxon>
        <taxon>Stramenopiles</taxon>
        <taxon>Ochrophyta</taxon>
        <taxon>PX clade</taxon>
        <taxon>Xanthophyceae</taxon>
        <taxon>Tribonematales</taxon>
        <taxon>Tribonemataceae</taxon>
        <taxon>Tribonema</taxon>
    </lineage>
</organism>
<keyword evidence="1" id="KW-0175">Coiled coil</keyword>
<accession>A0A835Z1S7</accession>
<proteinExistence type="predicted"/>
<evidence type="ECO:0000313" key="3">
    <source>
        <dbReference type="Proteomes" id="UP000664859"/>
    </source>
</evidence>
<dbReference type="Proteomes" id="UP000664859">
    <property type="component" value="Unassembled WGS sequence"/>
</dbReference>
<name>A0A835Z1S7_9STRA</name>
<evidence type="ECO:0000313" key="2">
    <source>
        <dbReference type="EMBL" id="KAG5184057.1"/>
    </source>
</evidence>
<keyword evidence="3" id="KW-1185">Reference proteome</keyword>
<dbReference type="AlphaFoldDB" id="A0A835Z1S7"/>
<evidence type="ECO:0000256" key="1">
    <source>
        <dbReference type="SAM" id="Coils"/>
    </source>
</evidence>
<sequence length="438" mass="49145">MPRKKARPAAPAPLVPHEVSEVMDWLGTDHLAPCFMVSHAWQGELVHRHPELKKLNKLNTYQRNTWHHLRGFRLTNVIAAVQRRCVLCHERWQGGINHTFGIPAHPKCVRAQLILSVPCDFPAAYAYQNLPYQIIAGWTYNAGEFACDGFWHLPHPAVPREWTIVGAMEDKADEISAFKAEEERRRAEAEQRRIEAAQVRAAEAKARAQERERKWRSDIAAEAEQQQTPFRSWSALQQALRDAPHVEGTVLRDSARETVRRAALVLQEASHIPGGLLQQAFVKFDAERVALFRRAEERGMDGAALCTQVQQRGLTVFMPTIVNACRTATDVSDFNEVFESLDILPRCTELAKRLVKHTRLKDAVRSYRSALGVSADAFRLAGFRCFTVPEGADAAAYLKIRKAGNNGRACGCGNIAALECSNNMCGRCCTRQGCPHHT</sequence>
<reference evidence="2" key="1">
    <citation type="submission" date="2021-02" db="EMBL/GenBank/DDBJ databases">
        <title>First Annotated Genome of the Yellow-green Alga Tribonema minus.</title>
        <authorList>
            <person name="Mahan K.M."/>
        </authorList>
    </citation>
    <scope>NUCLEOTIDE SEQUENCE</scope>
    <source>
        <strain evidence="2">UTEX B ZZ1240</strain>
    </source>
</reference>
<dbReference type="EMBL" id="JAFCMP010000179">
    <property type="protein sequence ID" value="KAG5184057.1"/>
    <property type="molecule type" value="Genomic_DNA"/>
</dbReference>